<dbReference type="Proteomes" id="UP001152888">
    <property type="component" value="Unassembled WGS sequence"/>
</dbReference>
<accession>A0A9P0LVB0</accession>
<dbReference type="EMBL" id="CAKOFQ010007493">
    <property type="protein sequence ID" value="CAH2002398.1"/>
    <property type="molecule type" value="Genomic_DNA"/>
</dbReference>
<feature type="region of interest" description="Disordered" evidence="1">
    <location>
        <begin position="1"/>
        <end position="24"/>
    </location>
</feature>
<reference evidence="2" key="1">
    <citation type="submission" date="2022-03" db="EMBL/GenBank/DDBJ databases">
        <authorList>
            <person name="Sayadi A."/>
        </authorList>
    </citation>
    <scope>NUCLEOTIDE SEQUENCE</scope>
</reference>
<feature type="compositionally biased region" description="Polar residues" evidence="1">
    <location>
        <begin position="1"/>
        <end position="12"/>
    </location>
</feature>
<name>A0A9P0LVB0_ACAOB</name>
<evidence type="ECO:0000256" key="1">
    <source>
        <dbReference type="SAM" id="MobiDB-lite"/>
    </source>
</evidence>
<proteinExistence type="predicted"/>
<sequence length="73" mass="8358">MPGDTRTSTPPSCVNDGPLIEAVRGHSESPQLLLNRRIERFPSTPATVPLRKYYPILRRAREEQLQRKYPSVI</sequence>
<comment type="caution">
    <text evidence="2">The sequence shown here is derived from an EMBL/GenBank/DDBJ whole genome shotgun (WGS) entry which is preliminary data.</text>
</comment>
<evidence type="ECO:0000313" key="3">
    <source>
        <dbReference type="Proteomes" id="UP001152888"/>
    </source>
</evidence>
<keyword evidence="3" id="KW-1185">Reference proteome</keyword>
<protein>
    <submittedName>
        <fullName evidence="2">Uncharacterized protein</fullName>
    </submittedName>
</protein>
<dbReference type="AlphaFoldDB" id="A0A9P0LVB0"/>
<gene>
    <name evidence="2" type="ORF">ACAOBT_LOCUS26770</name>
</gene>
<organism evidence="2 3">
    <name type="scientific">Acanthoscelides obtectus</name>
    <name type="common">Bean weevil</name>
    <name type="synonym">Bruchus obtectus</name>
    <dbReference type="NCBI Taxonomy" id="200917"/>
    <lineage>
        <taxon>Eukaryota</taxon>
        <taxon>Metazoa</taxon>
        <taxon>Ecdysozoa</taxon>
        <taxon>Arthropoda</taxon>
        <taxon>Hexapoda</taxon>
        <taxon>Insecta</taxon>
        <taxon>Pterygota</taxon>
        <taxon>Neoptera</taxon>
        <taxon>Endopterygota</taxon>
        <taxon>Coleoptera</taxon>
        <taxon>Polyphaga</taxon>
        <taxon>Cucujiformia</taxon>
        <taxon>Chrysomeloidea</taxon>
        <taxon>Chrysomelidae</taxon>
        <taxon>Bruchinae</taxon>
        <taxon>Bruchini</taxon>
        <taxon>Acanthoscelides</taxon>
    </lineage>
</organism>
<evidence type="ECO:0000313" key="2">
    <source>
        <dbReference type="EMBL" id="CAH2002398.1"/>
    </source>
</evidence>